<accession>A0A9Q1C5D9</accession>
<dbReference type="GO" id="GO:0046872">
    <property type="term" value="F:metal ion binding"/>
    <property type="evidence" value="ECO:0007669"/>
    <property type="project" value="UniProtKB-KW"/>
</dbReference>
<sequence>MDPTNNGMGSIKTFVFLDIESTHLESLDRPKMMEICLVAVHRSELLETFRRHQTTTPLKEIQQPRVLTPRVVDTLSFCMDPGKAVSPVAFQMTGLDNLNLSESCKLRFGETDATMLQLFLARQQEPVCLLAHNGFKFDFPLIKTELDNINSDLSSNIVCGDTLCAFREMDGHKPTTPLIAGERKRIATASPNVLLDKGNDESIRPSVARSLFAPGYEFEKDDKSLAKMLSLTQSQGSHEEGTLHHSLNPSPPGGLSFCHLAHRYVNGRHRGGNYCTESRHAGHVSMDICQAETAEPLDANISSETSSYSPSLASLAVNRDECGNINNPSPLRTETPSNMSYSLGEIYRRTFKKYPTEAHQAMNDVMALIAVFIPRAKSLIHYFDLKAVPFEKVVPYYTSTPSRKRDRTLVSFKENQHGSGSARKAQSNDTPPPYRQWKKRRTMKILNGHEHN</sequence>
<dbReference type="PANTHER" id="PTHR13058">
    <property type="entry name" value="THREE PRIME REPAIR EXONUCLEASE 1, 2"/>
    <property type="match status" value="1"/>
</dbReference>
<evidence type="ECO:0000256" key="8">
    <source>
        <dbReference type="SAM" id="MobiDB-lite"/>
    </source>
</evidence>
<evidence type="ECO:0000256" key="1">
    <source>
        <dbReference type="ARBA" id="ARBA00001946"/>
    </source>
</evidence>
<evidence type="ECO:0000256" key="2">
    <source>
        <dbReference type="ARBA" id="ARBA00022722"/>
    </source>
</evidence>
<keyword evidence="11" id="KW-1185">Reference proteome</keyword>
<keyword evidence="5 10" id="KW-0269">Exonuclease</keyword>
<evidence type="ECO:0000256" key="7">
    <source>
        <dbReference type="ARBA" id="ARBA00025769"/>
    </source>
</evidence>
<evidence type="ECO:0000256" key="4">
    <source>
        <dbReference type="ARBA" id="ARBA00022801"/>
    </source>
</evidence>
<dbReference type="GO" id="GO:0005737">
    <property type="term" value="C:cytoplasm"/>
    <property type="evidence" value="ECO:0007669"/>
    <property type="project" value="TreeGrafter"/>
</dbReference>
<evidence type="ECO:0000259" key="9">
    <source>
        <dbReference type="SMART" id="SM00479"/>
    </source>
</evidence>
<keyword evidence="4" id="KW-0378">Hydrolase</keyword>
<evidence type="ECO:0000313" key="11">
    <source>
        <dbReference type="Proteomes" id="UP001152320"/>
    </source>
</evidence>
<name>A0A9Q1C5D9_HOLLE</name>
<feature type="domain" description="Exonuclease" evidence="9">
    <location>
        <begin position="13"/>
        <end position="381"/>
    </location>
</feature>
<dbReference type="InterPro" id="IPR036397">
    <property type="entry name" value="RNaseH_sf"/>
</dbReference>
<dbReference type="Proteomes" id="UP001152320">
    <property type="component" value="Chromosome 7"/>
</dbReference>
<dbReference type="InterPro" id="IPR012337">
    <property type="entry name" value="RNaseH-like_sf"/>
</dbReference>
<dbReference type="SMART" id="SM00479">
    <property type="entry name" value="EXOIII"/>
    <property type="match status" value="1"/>
</dbReference>
<comment type="caution">
    <text evidence="10">The sequence shown here is derived from an EMBL/GenBank/DDBJ whole genome shotgun (WGS) entry which is preliminary data.</text>
</comment>
<organism evidence="10 11">
    <name type="scientific">Holothuria leucospilota</name>
    <name type="common">Black long sea cucumber</name>
    <name type="synonym">Mertensiothuria leucospilota</name>
    <dbReference type="NCBI Taxonomy" id="206669"/>
    <lineage>
        <taxon>Eukaryota</taxon>
        <taxon>Metazoa</taxon>
        <taxon>Echinodermata</taxon>
        <taxon>Eleutherozoa</taxon>
        <taxon>Echinozoa</taxon>
        <taxon>Holothuroidea</taxon>
        <taxon>Aspidochirotacea</taxon>
        <taxon>Aspidochirotida</taxon>
        <taxon>Holothuriidae</taxon>
        <taxon>Holothuria</taxon>
    </lineage>
</organism>
<evidence type="ECO:0000256" key="6">
    <source>
        <dbReference type="ARBA" id="ARBA00022842"/>
    </source>
</evidence>
<dbReference type="EMBL" id="JAIZAY010000007">
    <property type="protein sequence ID" value="KAJ8038543.1"/>
    <property type="molecule type" value="Genomic_DNA"/>
</dbReference>
<dbReference type="AlphaFoldDB" id="A0A9Q1C5D9"/>
<dbReference type="Gene3D" id="3.30.420.10">
    <property type="entry name" value="Ribonuclease H-like superfamily/Ribonuclease H"/>
    <property type="match status" value="2"/>
</dbReference>
<dbReference type="GO" id="GO:0008296">
    <property type="term" value="F:3'-5'-DNA exonuclease activity"/>
    <property type="evidence" value="ECO:0007669"/>
    <property type="project" value="TreeGrafter"/>
</dbReference>
<keyword evidence="6" id="KW-0460">Magnesium</keyword>
<comment type="cofactor">
    <cofactor evidence="1">
        <name>Mg(2+)</name>
        <dbReference type="ChEBI" id="CHEBI:18420"/>
    </cofactor>
</comment>
<reference evidence="10" key="1">
    <citation type="submission" date="2021-10" db="EMBL/GenBank/DDBJ databases">
        <title>Tropical sea cucumber genome reveals ecological adaptation and Cuvierian tubules defense mechanism.</title>
        <authorList>
            <person name="Chen T."/>
        </authorList>
    </citation>
    <scope>NUCLEOTIDE SEQUENCE</scope>
    <source>
        <strain evidence="10">Nanhai2018</strain>
        <tissue evidence="10">Muscle</tissue>
    </source>
</reference>
<keyword evidence="3" id="KW-0479">Metal-binding</keyword>
<dbReference type="GO" id="GO:0003676">
    <property type="term" value="F:nucleic acid binding"/>
    <property type="evidence" value="ECO:0007669"/>
    <property type="project" value="InterPro"/>
</dbReference>
<evidence type="ECO:0000256" key="5">
    <source>
        <dbReference type="ARBA" id="ARBA00022839"/>
    </source>
</evidence>
<proteinExistence type="inferred from homology"/>
<gene>
    <name evidence="10" type="ORF">HOLleu_15994</name>
</gene>
<evidence type="ECO:0000313" key="10">
    <source>
        <dbReference type="EMBL" id="KAJ8038543.1"/>
    </source>
</evidence>
<dbReference type="InterPro" id="IPR040393">
    <property type="entry name" value="TREX1/2"/>
</dbReference>
<evidence type="ECO:0000256" key="3">
    <source>
        <dbReference type="ARBA" id="ARBA00022723"/>
    </source>
</evidence>
<dbReference type="PANTHER" id="PTHR13058:SF19">
    <property type="entry name" value="LD40940P"/>
    <property type="match status" value="1"/>
</dbReference>
<comment type="similarity">
    <text evidence="7">Belongs to the exonuclease superfamily. TREX family.</text>
</comment>
<protein>
    <submittedName>
        <fullName evidence="10">Three prime repair exonuclease 2</fullName>
    </submittedName>
</protein>
<dbReference type="OrthoDB" id="10250935at2759"/>
<dbReference type="GO" id="GO:0006308">
    <property type="term" value="P:DNA catabolic process"/>
    <property type="evidence" value="ECO:0007669"/>
    <property type="project" value="TreeGrafter"/>
</dbReference>
<keyword evidence="2" id="KW-0540">Nuclease</keyword>
<feature type="region of interest" description="Disordered" evidence="8">
    <location>
        <begin position="407"/>
        <end position="452"/>
    </location>
</feature>
<dbReference type="InterPro" id="IPR013520">
    <property type="entry name" value="Ribonucl_H"/>
</dbReference>
<dbReference type="SUPFAM" id="SSF53098">
    <property type="entry name" value="Ribonuclease H-like"/>
    <property type="match status" value="1"/>
</dbReference>